<accession>A0A5B7KGF4</accession>
<dbReference type="AlphaFoldDB" id="A0A5B7KGF4"/>
<evidence type="ECO:0000313" key="1">
    <source>
        <dbReference type="EMBL" id="MPD03625.1"/>
    </source>
</evidence>
<comment type="caution">
    <text evidence="1">The sequence shown here is derived from an EMBL/GenBank/DDBJ whole genome shotgun (WGS) entry which is preliminary data.</text>
</comment>
<reference evidence="1 2" key="1">
    <citation type="submission" date="2019-05" db="EMBL/GenBank/DDBJ databases">
        <title>Another draft genome of Portunus trituberculatus and its Hox gene families provides insights of decapod evolution.</title>
        <authorList>
            <person name="Jeong J.-H."/>
            <person name="Song I."/>
            <person name="Kim S."/>
            <person name="Choi T."/>
            <person name="Kim D."/>
            <person name="Ryu S."/>
            <person name="Kim W."/>
        </authorList>
    </citation>
    <scope>NUCLEOTIDE SEQUENCE [LARGE SCALE GENOMIC DNA]</scope>
    <source>
        <tissue evidence="1">Muscle</tissue>
    </source>
</reference>
<keyword evidence="2" id="KW-1185">Reference proteome</keyword>
<sequence>MVHPQTPLTFLLTRNGVLFTSDAKKPECLATHIHTTFGSSDSLPTLVLTSSSHSSHEISTAITPQELISILHSLSIRKAMELDDMPNKFLRCLPDALLQAAPIGHHNIT</sequence>
<proteinExistence type="predicted"/>
<gene>
    <name evidence="1" type="ORF">E2C01_099267</name>
</gene>
<name>A0A5B7KGF4_PORTR</name>
<dbReference type="Proteomes" id="UP000324222">
    <property type="component" value="Unassembled WGS sequence"/>
</dbReference>
<protein>
    <submittedName>
        <fullName evidence="1">Uncharacterized protein</fullName>
    </submittedName>
</protein>
<dbReference type="EMBL" id="VSRR010137044">
    <property type="protein sequence ID" value="MPD03625.1"/>
    <property type="molecule type" value="Genomic_DNA"/>
</dbReference>
<evidence type="ECO:0000313" key="2">
    <source>
        <dbReference type="Proteomes" id="UP000324222"/>
    </source>
</evidence>
<organism evidence="1 2">
    <name type="scientific">Portunus trituberculatus</name>
    <name type="common">Swimming crab</name>
    <name type="synonym">Neptunus trituberculatus</name>
    <dbReference type="NCBI Taxonomy" id="210409"/>
    <lineage>
        <taxon>Eukaryota</taxon>
        <taxon>Metazoa</taxon>
        <taxon>Ecdysozoa</taxon>
        <taxon>Arthropoda</taxon>
        <taxon>Crustacea</taxon>
        <taxon>Multicrustacea</taxon>
        <taxon>Malacostraca</taxon>
        <taxon>Eumalacostraca</taxon>
        <taxon>Eucarida</taxon>
        <taxon>Decapoda</taxon>
        <taxon>Pleocyemata</taxon>
        <taxon>Brachyura</taxon>
        <taxon>Eubrachyura</taxon>
        <taxon>Portunoidea</taxon>
        <taxon>Portunidae</taxon>
        <taxon>Portuninae</taxon>
        <taxon>Portunus</taxon>
    </lineage>
</organism>